<evidence type="ECO:0000313" key="2">
    <source>
        <dbReference type="EMBL" id="KAJ8349656.1"/>
    </source>
</evidence>
<dbReference type="Proteomes" id="UP001152622">
    <property type="component" value="Chromosome 9"/>
</dbReference>
<proteinExistence type="predicted"/>
<evidence type="ECO:0000256" key="1">
    <source>
        <dbReference type="SAM" id="MobiDB-lite"/>
    </source>
</evidence>
<dbReference type="AlphaFoldDB" id="A0A9Q1IQN2"/>
<protein>
    <submittedName>
        <fullName evidence="2">Uncharacterized protein</fullName>
    </submittedName>
</protein>
<evidence type="ECO:0000313" key="3">
    <source>
        <dbReference type="Proteomes" id="UP001152622"/>
    </source>
</evidence>
<dbReference type="EMBL" id="JAINUF010000009">
    <property type="protein sequence ID" value="KAJ8349656.1"/>
    <property type="molecule type" value="Genomic_DNA"/>
</dbReference>
<comment type="caution">
    <text evidence="2">The sequence shown here is derived from an EMBL/GenBank/DDBJ whole genome shotgun (WGS) entry which is preliminary data.</text>
</comment>
<name>A0A9Q1IQN2_SYNKA</name>
<sequence length="100" mass="11223">MLWRVVGRAGCGYVYAVPVVPPRARALHLVRMAAHQPLSLPRVERCRPIRMAISIRVSEAGRQYAGDELILDVIGETIEGRHHTGPPGSSRWWWPECGSR</sequence>
<accession>A0A9Q1IQN2</accession>
<reference evidence="2" key="1">
    <citation type="journal article" date="2023" name="Science">
        <title>Genome structures resolve the early diversification of teleost fishes.</title>
        <authorList>
            <person name="Parey E."/>
            <person name="Louis A."/>
            <person name="Montfort J."/>
            <person name="Bouchez O."/>
            <person name="Roques C."/>
            <person name="Iampietro C."/>
            <person name="Lluch J."/>
            <person name="Castinel A."/>
            <person name="Donnadieu C."/>
            <person name="Desvignes T."/>
            <person name="Floi Bucao C."/>
            <person name="Jouanno E."/>
            <person name="Wen M."/>
            <person name="Mejri S."/>
            <person name="Dirks R."/>
            <person name="Jansen H."/>
            <person name="Henkel C."/>
            <person name="Chen W.J."/>
            <person name="Zahm M."/>
            <person name="Cabau C."/>
            <person name="Klopp C."/>
            <person name="Thompson A.W."/>
            <person name="Robinson-Rechavi M."/>
            <person name="Braasch I."/>
            <person name="Lecointre G."/>
            <person name="Bobe J."/>
            <person name="Postlethwait J.H."/>
            <person name="Berthelot C."/>
            <person name="Roest Crollius H."/>
            <person name="Guiguen Y."/>
        </authorList>
    </citation>
    <scope>NUCLEOTIDE SEQUENCE</scope>
    <source>
        <strain evidence="2">WJC10195</strain>
    </source>
</reference>
<gene>
    <name evidence="2" type="ORF">SKAU_G00247860</name>
</gene>
<feature type="region of interest" description="Disordered" evidence="1">
    <location>
        <begin position="81"/>
        <end position="100"/>
    </location>
</feature>
<keyword evidence="3" id="KW-1185">Reference proteome</keyword>
<organism evidence="2 3">
    <name type="scientific">Synaphobranchus kaupii</name>
    <name type="common">Kaup's arrowtooth eel</name>
    <dbReference type="NCBI Taxonomy" id="118154"/>
    <lineage>
        <taxon>Eukaryota</taxon>
        <taxon>Metazoa</taxon>
        <taxon>Chordata</taxon>
        <taxon>Craniata</taxon>
        <taxon>Vertebrata</taxon>
        <taxon>Euteleostomi</taxon>
        <taxon>Actinopterygii</taxon>
        <taxon>Neopterygii</taxon>
        <taxon>Teleostei</taxon>
        <taxon>Anguilliformes</taxon>
        <taxon>Synaphobranchidae</taxon>
        <taxon>Synaphobranchus</taxon>
    </lineage>
</organism>